<sequence>MPALLTFLYMGGGHIIGHPVTLLYFWLFRKLLAHRQRAANPDTPSRHQPHDEESLVPDNVAAEPRGVRGFLSSRLPSIIIAVLLLPAAALQRPKGSTLVLGTYQVLKPVTINLGLSITFFFFLGILILAPIIIFRRERGLLRAMGYSTLLILGILFYALLLQGITLFHPESPFLQTVFSHLTWQASLLAVFCRCFGLGTYFIGTSWLLTNVTSMFLLRRCIVLEPRHFRKAKKLGDSPPPPYIRFSKLFQPMFMPAVFLCKGYLYTAPTFLAGLTSAGIILAWATAVALALFFVDVLFYWVWFDLRTRKPRREGSTSSPSSLDRMALILGVHTVRNAEGETLVDIVRKRKARAAAQQLEGKVEGTETNVDGEKSEKDELVVMGVEAATEKDMGISSEATYPDLLTGIDDDSEGEVGKQ</sequence>
<feature type="transmembrane region" description="Helical" evidence="3">
    <location>
        <begin position="146"/>
        <end position="167"/>
    </location>
</feature>
<gene>
    <name evidence="4" type="ORF">MVEN_00759900</name>
</gene>
<accession>A0A8H6YL62</accession>
<dbReference type="Proteomes" id="UP000620124">
    <property type="component" value="Unassembled WGS sequence"/>
</dbReference>
<feature type="transmembrane region" description="Helical" evidence="3">
    <location>
        <begin position="187"/>
        <end position="209"/>
    </location>
</feature>
<protein>
    <submittedName>
        <fullName evidence="4">Uncharacterized protein</fullName>
    </submittedName>
</protein>
<feature type="compositionally biased region" description="Acidic residues" evidence="2">
    <location>
        <begin position="407"/>
        <end position="418"/>
    </location>
</feature>
<keyword evidence="3" id="KW-0472">Membrane</keyword>
<evidence type="ECO:0000256" key="3">
    <source>
        <dbReference type="SAM" id="Phobius"/>
    </source>
</evidence>
<feature type="transmembrane region" description="Helical" evidence="3">
    <location>
        <begin position="280"/>
        <end position="302"/>
    </location>
</feature>
<evidence type="ECO:0000256" key="2">
    <source>
        <dbReference type="SAM" id="MobiDB-lite"/>
    </source>
</evidence>
<proteinExistence type="predicted"/>
<keyword evidence="5" id="KW-1185">Reference proteome</keyword>
<evidence type="ECO:0000256" key="1">
    <source>
        <dbReference type="SAM" id="Coils"/>
    </source>
</evidence>
<reference evidence="4" key="1">
    <citation type="submission" date="2020-05" db="EMBL/GenBank/DDBJ databases">
        <title>Mycena genomes resolve the evolution of fungal bioluminescence.</title>
        <authorList>
            <person name="Tsai I.J."/>
        </authorList>
    </citation>
    <scope>NUCLEOTIDE SEQUENCE</scope>
    <source>
        <strain evidence="4">CCC161011</strain>
    </source>
</reference>
<feature type="transmembrane region" description="Helical" evidence="3">
    <location>
        <begin position="252"/>
        <end position="274"/>
    </location>
</feature>
<evidence type="ECO:0000313" key="5">
    <source>
        <dbReference type="Proteomes" id="UP000620124"/>
    </source>
</evidence>
<keyword evidence="3" id="KW-1133">Transmembrane helix</keyword>
<comment type="caution">
    <text evidence="4">The sequence shown here is derived from an EMBL/GenBank/DDBJ whole genome shotgun (WGS) entry which is preliminary data.</text>
</comment>
<organism evidence="4 5">
    <name type="scientific">Mycena venus</name>
    <dbReference type="NCBI Taxonomy" id="2733690"/>
    <lineage>
        <taxon>Eukaryota</taxon>
        <taxon>Fungi</taxon>
        <taxon>Dikarya</taxon>
        <taxon>Basidiomycota</taxon>
        <taxon>Agaricomycotina</taxon>
        <taxon>Agaricomycetes</taxon>
        <taxon>Agaricomycetidae</taxon>
        <taxon>Agaricales</taxon>
        <taxon>Marasmiineae</taxon>
        <taxon>Mycenaceae</taxon>
        <taxon>Mycena</taxon>
    </lineage>
</organism>
<feature type="transmembrane region" description="Helical" evidence="3">
    <location>
        <begin position="75"/>
        <end position="91"/>
    </location>
</feature>
<dbReference type="EMBL" id="JACAZI010000005">
    <property type="protein sequence ID" value="KAF7360304.1"/>
    <property type="molecule type" value="Genomic_DNA"/>
</dbReference>
<feature type="transmembrane region" description="Helical" evidence="3">
    <location>
        <begin position="111"/>
        <end position="134"/>
    </location>
</feature>
<dbReference type="AlphaFoldDB" id="A0A8H6YL62"/>
<keyword evidence="3" id="KW-0812">Transmembrane</keyword>
<feature type="transmembrane region" description="Helical" evidence="3">
    <location>
        <begin position="6"/>
        <end position="27"/>
    </location>
</feature>
<evidence type="ECO:0000313" key="4">
    <source>
        <dbReference type="EMBL" id="KAF7360304.1"/>
    </source>
</evidence>
<name>A0A8H6YL62_9AGAR</name>
<feature type="region of interest" description="Disordered" evidence="2">
    <location>
        <begin position="391"/>
        <end position="418"/>
    </location>
</feature>
<keyword evidence="1" id="KW-0175">Coiled coil</keyword>
<feature type="coiled-coil region" evidence="1">
    <location>
        <begin position="348"/>
        <end position="375"/>
    </location>
</feature>